<proteinExistence type="inferred from homology"/>
<keyword evidence="12" id="KW-0012">Acyltransferase</keyword>
<comment type="cofactor">
    <cofactor evidence="1 9 10">
        <name>pyridoxal 5'-phosphate</name>
        <dbReference type="ChEBI" id="CHEBI:597326"/>
    </cofactor>
</comment>
<dbReference type="InterPro" id="IPR004839">
    <property type="entry name" value="Aminotransferase_I/II_large"/>
</dbReference>
<protein>
    <recommendedName>
        <fullName evidence="10">8-amino-7-ketopelargonate synthase</fullName>
        <ecNumber evidence="10">2.3.1.47</ecNumber>
    </recommendedName>
</protein>
<evidence type="ECO:0000256" key="3">
    <source>
        <dbReference type="ARBA" id="ARBA00010008"/>
    </source>
</evidence>
<comment type="subunit">
    <text evidence="4 10">Homodimer.</text>
</comment>
<dbReference type="PANTHER" id="PTHR13693">
    <property type="entry name" value="CLASS II AMINOTRANSFERASE/8-AMINO-7-OXONONANOATE SYNTHASE"/>
    <property type="match status" value="1"/>
</dbReference>
<gene>
    <name evidence="12" type="primary">bioF</name>
    <name evidence="12" type="ORF">ENS64_04540</name>
</gene>
<dbReference type="CDD" id="cd06454">
    <property type="entry name" value="KBL_like"/>
    <property type="match status" value="1"/>
</dbReference>
<name>A0A7C4LM56_9PLAN</name>
<dbReference type="InterPro" id="IPR004723">
    <property type="entry name" value="AONS_Archaea/Proteobacteria"/>
</dbReference>
<reference evidence="12" key="1">
    <citation type="journal article" date="2020" name="mSystems">
        <title>Genome- and Community-Level Interaction Insights into Carbon Utilization and Element Cycling Functions of Hydrothermarchaeota in Hydrothermal Sediment.</title>
        <authorList>
            <person name="Zhou Z."/>
            <person name="Liu Y."/>
            <person name="Xu W."/>
            <person name="Pan J."/>
            <person name="Luo Z.H."/>
            <person name="Li M."/>
        </authorList>
    </citation>
    <scope>NUCLEOTIDE SEQUENCE [LARGE SCALE GENOMIC DNA]</scope>
    <source>
        <strain evidence="12">SpSt-508</strain>
    </source>
</reference>
<dbReference type="SUPFAM" id="SSF53383">
    <property type="entry name" value="PLP-dependent transferases"/>
    <property type="match status" value="1"/>
</dbReference>
<evidence type="ECO:0000256" key="1">
    <source>
        <dbReference type="ARBA" id="ARBA00001933"/>
    </source>
</evidence>
<dbReference type="EMBL" id="DSVQ01000009">
    <property type="protein sequence ID" value="HGT38517.1"/>
    <property type="molecule type" value="Genomic_DNA"/>
</dbReference>
<dbReference type="GO" id="GO:0030170">
    <property type="term" value="F:pyridoxal phosphate binding"/>
    <property type="evidence" value="ECO:0007669"/>
    <property type="project" value="InterPro"/>
</dbReference>
<sequence length="403" mass="43126">MSGPADPRRGRTSHLNEWLADNLAQRAAEGLLRSRRQFRPFSGDCCEVDGQRVRNFASNDYLNLARHPRVIAAAQTVLAAAGVGATASALVCGRTVWHERLEQALAEWEGTAAAVLFPTGLAANLGTVSALVGPDDVVYCDRFNHASLVDGCRLSGARLRVYRHDRLEALERDLRKGAAARRRWIVTDAVFSMEGDLAPLPELCGLAERFDAGVIVDEAHATGVFGAQGRGVCEHFGLLDRVAVRIGTLSKALGAMGGFVCGPQTLIDYLWNTARSQMYSTALPPAICAAALEAVIILRETPELVRMLSARAAEFRAALRSRGVEPLAGSQGPIVPIVLGDAAHTVAIAADLAARGYWVGAIRPPTVPRGTSRLRISISLAHAPTTLMELADALAEVLHSPRR</sequence>
<dbReference type="Gene3D" id="3.40.640.10">
    <property type="entry name" value="Type I PLP-dependent aspartate aminotransferase-like (Major domain)"/>
    <property type="match status" value="1"/>
</dbReference>
<evidence type="ECO:0000313" key="12">
    <source>
        <dbReference type="EMBL" id="HGT38517.1"/>
    </source>
</evidence>
<comment type="similarity">
    <text evidence="3 10">Belongs to the class-II pyridoxal-phosphate-dependent aminotransferase family. BioF subfamily.</text>
</comment>
<evidence type="ECO:0000256" key="4">
    <source>
        <dbReference type="ARBA" id="ARBA00011738"/>
    </source>
</evidence>
<dbReference type="Gene3D" id="3.90.1150.10">
    <property type="entry name" value="Aspartate Aminotransferase, domain 1"/>
    <property type="match status" value="1"/>
</dbReference>
<comment type="caution">
    <text evidence="12">The sequence shown here is derived from an EMBL/GenBank/DDBJ whole genome shotgun (WGS) entry which is preliminary data.</text>
</comment>
<evidence type="ECO:0000259" key="11">
    <source>
        <dbReference type="Pfam" id="PF00155"/>
    </source>
</evidence>
<keyword evidence="7 9" id="KW-0663">Pyridoxal phosphate</keyword>
<evidence type="ECO:0000256" key="6">
    <source>
        <dbReference type="ARBA" id="ARBA00022756"/>
    </source>
</evidence>
<evidence type="ECO:0000256" key="2">
    <source>
        <dbReference type="ARBA" id="ARBA00004746"/>
    </source>
</evidence>
<dbReference type="NCBIfam" id="TIGR00858">
    <property type="entry name" value="bioF"/>
    <property type="match status" value="1"/>
</dbReference>
<feature type="modified residue" description="N6-(pyridoxal phosphate)lysine" evidence="9">
    <location>
        <position position="251"/>
    </location>
</feature>
<accession>A0A7C4LM56</accession>
<keyword evidence="5 10" id="KW-0808">Transferase</keyword>
<organism evidence="12">
    <name type="scientific">Schlesneria paludicola</name>
    <dbReference type="NCBI Taxonomy" id="360056"/>
    <lineage>
        <taxon>Bacteria</taxon>
        <taxon>Pseudomonadati</taxon>
        <taxon>Planctomycetota</taxon>
        <taxon>Planctomycetia</taxon>
        <taxon>Planctomycetales</taxon>
        <taxon>Planctomycetaceae</taxon>
        <taxon>Schlesneria</taxon>
    </lineage>
</organism>
<comment type="catalytic activity">
    <reaction evidence="8 10">
        <text>6-carboxyhexanoyl-[ACP] + L-alanine + H(+) = (8S)-8-amino-7-oxononanoate + holo-[ACP] + CO2</text>
        <dbReference type="Rhea" id="RHEA:42288"/>
        <dbReference type="Rhea" id="RHEA-COMP:9685"/>
        <dbReference type="Rhea" id="RHEA-COMP:9955"/>
        <dbReference type="ChEBI" id="CHEBI:15378"/>
        <dbReference type="ChEBI" id="CHEBI:16526"/>
        <dbReference type="ChEBI" id="CHEBI:57972"/>
        <dbReference type="ChEBI" id="CHEBI:64479"/>
        <dbReference type="ChEBI" id="CHEBI:78846"/>
        <dbReference type="ChEBI" id="CHEBI:149468"/>
        <dbReference type="EC" id="2.3.1.47"/>
    </reaction>
</comment>
<dbReference type="GO" id="GO:0009102">
    <property type="term" value="P:biotin biosynthetic process"/>
    <property type="evidence" value="ECO:0007669"/>
    <property type="project" value="UniProtKB-UniRule"/>
</dbReference>
<comment type="function">
    <text evidence="10">Catalyzes the decarboxylative condensation of pimeloyl-[acyl-carrier protein] and L-alanine to produce 8-amino-7-oxononanoate (AON), [acyl-carrier protein], and carbon dioxide.</text>
</comment>
<evidence type="ECO:0000256" key="7">
    <source>
        <dbReference type="ARBA" id="ARBA00022898"/>
    </source>
</evidence>
<dbReference type="EC" id="2.3.1.47" evidence="10"/>
<dbReference type="InterPro" id="IPR015422">
    <property type="entry name" value="PyrdxlP-dep_Trfase_small"/>
</dbReference>
<dbReference type="PANTHER" id="PTHR13693:SF100">
    <property type="entry name" value="8-AMINO-7-OXONONANOATE SYNTHASE"/>
    <property type="match status" value="1"/>
</dbReference>
<dbReference type="AlphaFoldDB" id="A0A7C4LM56"/>
<evidence type="ECO:0000256" key="5">
    <source>
        <dbReference type="ARBA" id="ARBA00022679"/>
    </source>
</evidence>
<dbReference type="Pfam" id="PF00155">
    <property type="entry name" value="Aminotran_1_2"/>
    <property type="match status" value="1"/>
</dbReference>
<keyword evidence="6" id="KW-0093">Biotin biosynthesis</keyword>
<feature type="domain" description="Aminotransferase class I/classII large" evidence="11">
    <location>
        <begin position="54"/>
        <end position="394"/>
    </location>
</feature>
<dbReference type="PROSITE" id="PS00599">
    <property type="entry name" value="AA_TRANSFER_CLASS_2"/>
    <property type="match status" value="1"/>
</dbReference>
<dbReference type="InterPro" id="IPR050087">
    <property type="entry name" value="AON_synthase_class-II"/>
</dbReference>
<evidence type="ECO:0000256" key="9">
    <source>
        <dbReference type="PIRSR" id="PIRSR604723-51"/>
    </source>
</evidence>
<comment type="pathway">
    <text evidence="2 10">Cofactor biosynthesis; biotin biosynthesis.</text>
</comment>
<dbReference type="UniPathway" id="UPA00078"/>
<dbReference type="InterPro" id="IPR015424">
    <property type="entry name" value="PyrdxlP-dep_Trfase"/>
</dbReference>
<dbReference type="InterPro" id="IPR015421">
    <property type="entry name" value="PyrdxlP-dep_Trfase_major"/>
</dbReference>
<evidence type="ECO:0000256" key="8">
    <source>
        <dbReference type="ARBA" id="ARBA00047715"/>
    </source>
</evidence>
<dbReference type="GO" id="GO:0008710">
    <property type="term" value="F:8-amino-7-oxononanoate synthase activity"/>
    <property type="evidence" value="ECO:0007669"/>
    <property type="project" value="UniProtKB-UniRule"/>
</dbReference>
<evidence type="ECO:0000256" key="10">
    <source>
        <dbReference type="RuleBase" id="RU003693"/>
    </source>
</evidence>
<dbReference type="InterPro" id="IPR001917">
    <property type="entry name" value="Aminotrans_II_pyridoxalP_BS"/>
</dbReference>